<feature type="non-terminal residue" evidence="5">
    <location>
        <position position="256"/>
    </location>
</feature>
<dbReference type="Pfam" id="PF00933">
    <property type="entry name" value="Glyco_hydro_3"/>
    <property type="match status" value="1"/>
</dbReference>
<evidence type="ECO:0000313" key="5">
    <source>
        <dbReference type="EMBL" id="GAG23758.1"/>
    </source>
</evidence>
<evidence type="ECO:0000256" key="1">
    <source>
        <dbReference type="ARBA" id="ARBA00005336"/>
    </source>
</evidence>
<comment type="caution">
    <text evidence="5">The sequence shown here is derived from an EMBL/GenBank/DDBJ whole genome shotgun (WGS) entry which is preliminary data.</text>
</comment>
<dbReference type="InterPro" id="IPR017853">
    <property type="entry name" value="GH"/>
</dbReference>
<feature type="domain" description="Glycoside hydrolase family 3 N-terminal" evidence="3">
    <location>
        <begin position="2"/>
        <end position="134"/>
    </location>
</feature>
<reference evidence="5" key="1">
    <citation type="journal article" date="2014" name="Front. Microbiol.">
        <title>High frequency of phylogenetically diverse reductive dehalogenase-homologous genes in deep subseafloor sedimentary metagenomes.</title>
        <authorList>
            <person name="Kawai M."/>
            <person name="Futagami T."/>
            <person name="Toyoda A."/>
            <person name="Takaki Y."/>
            <person name="Nishi S."/>
            <person name="Hori S."/>
            <person name="Arai W."/>
            <person name="Tsubouchi T."/>
            <person name="Morono Y."/>
            <person name="Uchiyama I."/>
            <person name="Ito T."/>
            <person name="Fujiyama A."/>
            <person name="Inagaki F."/>
            <person name="Takami H."/>
        </authorList>
    </citation>
    <scope>NUCLEOTIDE SEQUENCE</scope>
    <source>
        <strain evidence="5">Expedition CK06-06</strain>
    </source>
</reference>
<dbReference type="GO" id="GO:0008422">
    <property type="term" value="F:beta-glucosidase activity"/>
    <property type="evidence" value="ECO:0007669"/>
    <property type="project" value="TreeGrafter"/>
</dbReference>
<dbReference type="EMBL" id="BARS01038538">
    <property type="protein sequence ID" value="GAG23758.1"/>
    <property type="molecule type" value="Genomic_DNA"/>
</dbReference>
<organism evidence="5">
    <name type="scientific">marine sediment metagenome</name>
    <dbReference type="NCBI Taxonomy" id="412755"/>
    <lineage>
        <taxon>unclassified sequences</taxon>
        <taxon>metagenomes</taxon>
        <taxon>ecological metagenomes</taxon>
    </lineage>
</organism>
<dbReference type="PANTHER" id="PTHR30620">
    <property type="entry name" value="PERIPLASMIC BETA-GLUCOSIDASE-RELATED"/>
    <property type="match status" value="1"/>
</dbReference>
<accession>X0WGV4</accession>
<dbReference type="InterPro" id="IPR036881">
    <property type="entry name" value="Glyco_hydro_3_C_sf"/>
</dbReference>
<dbReference type="InterPro" id="IPR001764">
    <property type="entry name" value="Glyco_hydro_3_N"/>
</dbReference>
<protein>
    <recommendedName>
        <fullName evidence="6">Glycoside hydrolase family 3 N-terminal domain-containing protein</fullName>
    </recommendedName>
</protein>
<dbReference type="Gene3D" id="3.40.50.1700">
    <property type="entry name" value="Glycoside hydrolase family 3 C-terminal domain"/>
    <property type="match status" value="1"/>
</dbReference>
<dbReference type="Pfam" id="PF01915">
    <property type="entry name" value="Glyco_hydro_3_C"/>
    <property type="match status" value="1"/>
</dbReference>
<evidence type="ECO:0000256" key="2">
    <source>
        <dbReference type="ARBA" id="ARBA00022801"/>
    </source>
</evidence>
<feature type="domain" description="Glycoside hydrolase family 3 C-terminal" evidence="4">
    <location>
        <begin position="173"/>
        <end position="253"/>
    </location>
</feature>
<dbReference type="InterPro" id="IPR019800">
    <property type="entry name" value="Glyco_hydro_3_AS"/>
</dbReference>
<gene>
    <name evidence="5" type="ORF">S01H1_58962</name>
</gene>
<dbReference type="SUPFAM" id="SSF51445">
    <property type="entry name" value="(Trans)glycosidases"/>
    <property type="match status" value="1"/>
</dbReference>
<dbReference type="SUPFAM" id="SSF52279">
    <property type="entry name" value="Beta-D-glucan exohydrolase, C-terminal domain"/>
    <property type="match status" value="1"/>
</dbReference>
<keyword evidence="2" id="KW-0378">Hydrolase</keyword>
<evidence type="ECO:0000259" key="3">
    <source>
        <dbReference type="Pfam" id="PF00933"/>
    </source>
</evidence>
<dbReference type="PROSITE" id="PS00775">
    <property type="entry name" value="GLYCOSYL_HYDROL_F3"/>
    <property type="match status" value="1"/>
</dbReference>
<dbReference type="InterPro" id="IPR051915">
    <property type="entry name" value="Cellulose_Degrad_GH3"/>
</dbReference>
<dbReference type="Gene3D" id="3.20.20.300">
    <property type="entry name" value="Glycoside hydrolase, family 3, N-terminal domain"/>
    <property type="match status" value="1"/>
</dbReference>
<sequence length="256" mass="28204">NWAPAHIPKRELLEVFVTPFEAAVREAKLGSIMNAYHELDGVPCGASRELFEALLRGELGFDGVVVSDYFTIPTLMTYHQVAASKAEAARLALEAGLDVELPTLNYYGEPLREALADGRVEMAQVDRAVARVLRMKFELGLFENAYVDAEAAPAVFDTPEQRRLARRIAQKSMVLLKNEGDLLPLDRSLRRLAVIGPSAESIRLLQGDYHYPAHLEMRFGPVGEGSLAPRPEAGAVDLAQYFVPMVSVLEGIRSKS</sequence>
<dbReference type="AlphaFoldDB" id="X0WGV4"/>
<dbReference type="InterPro" id="IPR002772">
    <property type="entry name" value="Glyco_hydro_3_C"/>
</dbReference>
<proteinExistence type="inferred from homology"/>
<evidence type="ECO:0000259" key="4">
    <source>
        <dbReference type="Pfam" id="PF01915"/>
    </source>
</evidence>
<dbReference type="GO" id="GO:0009251">
    <property type="term" value="P:glucan catabolic process"/>
    <property type="evidence" value="ECO:0007669"/>
    <property type="project" value="TreeGrafter"/>
</dbReference>
<name>X0WGV4_9ZZZZ</name>
<feature type="non-terminal residue" evidence="5">
    <location>
        <position position="1"/>
    </location>
</feature>
<dbReference type="InterPro" id="IPR036962">
    <property type="entry name" value="Glyco_hydro_3_N_sf"/>
</dbReference>
<dbReference type="PANTHER" id="PTHR30620:SF123">
    <property type="entry name" value="BETA-XYLOSIDASE"/>
    <property type="match status" value="1"/>
</dbReference>
<evidence type="ECO:0008006" key="6">
    <source>
        <dbReference type="Google" id="ProtNLM"/>
    </source>
</evidence>
<comment type="similarity">
    <text evidence="1">Belongs to the glycosyl hydrolase 3 family.</text>
</comment>